<comment type="similarity">
    <text evidence="1">Belongs to the ABC transporter superfamily.</text>
</comment>
<dbReference type="SUPFAM" id="SSF52540">
    <property type="entry name" value="P-loop containing nucleoside triphosphate hydrolases"/>
    <property type="match status" value="1"/>
</dbReference>
<dbReference type="RefSeq" id="WP_350257622.1">
    <property type="nucleotide sequence ID" value="NZ_CP138335.1"/>
</dbReference>
<dbReference type="InterPro" id="IPR015854">
    <property type="entry name" value="ABC_transpr_LolD-like"/>
</dbReference>
<keyword evidence="2" id="KW-0547">Nucleotide-binding</keyword>
<dbReference type="PANTHER" id="PTHR24220:SF689">
    <property type="entry name" value="LIPOPROTEIN-RELEASING SYSTEM ATP-BINDING PROTEIN LOLD"/>
    <property type="match status" value="1"/>
</dbReference>
<dbReference type="Pfam" id="PF00005">
    <property type="entry name" value="ABC_tran"/>
    <property type="match status" value="1"/>
</dbReference>
<keyword evidence="3 5" id="KW-0067">ATP-binding</keyword>
<sequence>MQSTLEVADLSFAYRKDGPDLFSGLSYSFPDSTVTALTGPSGCGKSTLLYLLGLLLTPKSGQIRFQGQPVSTWPDQDRSRLRATRLGFVFQDSQLDPTRKVSACVSEPGLYSGGKSTQWRTRAAHLLAEFGLEHLGDSYPTEISGGQAQRVAICRAMLVSPAVILADEPTGNLDRANAELVLSALSDAARLGTTVVIATHDPYVLEHAQGVMEL</sequence>
<dbReference type="KEGG" id="sapp:SAC06_07125"/>
<dbReference type="InterPro" id="IPR003439">
    <property type="entry name" value="ABC_transporter-like_ATP-bd"/>
</dbReference>
<dbReference type="PROSITE" id="PS00211">
    <property type="entry name" value="ABC_TRANSPORTER_1"/>
    <property type="match status" value="1"/>
</dbReference>
<evidence type="ECO:0000256" key="2">
    <source>
        <dbReference type="ARBA" id="ARBA00022741"/>
    </source>
</evidence>
<dbReference type="PANTHER" id="PTHR24220">
    <property type="entry name" value="IMPORT ATP-BINDING PROTEIN"/>
    <property type="match status" value="1"/>
</dbReference>
<feature type="domain" description="ABC transporter" evidence="4">
    <location>
        <begin position="5"/>
        <end position="214"/>
    </location>
</feature>
<evidence type="ECO:0000259" key="4">
    <source>
        <dbReference type="PROSITE" id="PS50893"/>
    </source>
</evidence>
<dbReference type="InterPro" id="IPR027417">
    <property type="entry name" value="P-loop_NTPase"/>
</dbReference>
<evidence type="ECO:0000256" key="3">
    <source>
        <dbReference type="ARBA" id="ARBA00022840"/>
    </source>
</evidence>
<dbReference type="AlphaFoldDB" id="A0AAU7V551"/>
<dbReference type="Gene3D" id="3.40.50.300">
    <property type="entry name" value="P-loop containing nucleotide triphosphate hydrolases"/>
    <property type="match status" value="1"/>
</dbReference>
<dbReference type="EMBL" id="CP138335">
    <property type="protein sequence ID" value="XBW07416.1"/>
    <property type="molecule type" value="Genomic_DNA"/>
</dbReference>
<dbReference type="SMART" id="SM00382">
    <property type="entry name" value="AAA"/>
    <property type="match status" value="1"/>
</dbReference>
<protein>
    <submittedName>
        <fullName evidence="5">ATP-binding cassette domain-containing protein</fullName>
    </submittedName>
</protein>
<evidence type="ECO:0000313" key="5">
    <source>
        <dbReference type="EMBL" id="XBW07416.1"/>
    </source>
</evidence>
<proteinExistence type="inferred from homology"/>
<dbReference type="GO" id="GO:0005524">
    <property type="term" value="F:ATP binding"/>
    <property type="evidence" value="ECO:0007669"/>
    <property type="project" value="UniProtKB-KW"/>
</dbReference>
<name>A0AAU7V551_9ACTO</name>
<accession>A0AAU7V551</accession>
<dbReference type="InterPro" id="IPR017871">
    <property type="entry name" value="ABC_transporter-like_CS"/>
</dbReference>
<dbReference type="GO" id="GO:0016887">
    <property type="term" value="F:ATP hydrolysis activity"/>
    <property type="evidence" value="ECO:0007669"/>
    <property type="project" value="InterPro"/>
</dbReference>
<organism evidence="5">
    <name type="scientific">Scrofimicrobium appendicitidis</name>
    <dbReference type="NCBI Taxonomy" id="3079930"/>
    <lineage>
        <taxon>Bacteria</taxon>
        <taxon>Bacillati</taxon>
        <taxon>Actinomycetota</taxon>
        <taxon>Actinomycetes</taxon>
        <taxon>Actinomycetales</taxon>
        <taxon>Actinomycetaceae</taxon>
        <taxon>Scrofimicrobium</taxon>
    </lineage>
</organism>
<dbReference type="PROSITE" id="PS50893">
    <property type="entry name" value="ABC_TRANSPORTER_2"/>
    <property type="match status" value="1"/>
</dbReference>
<gene>
    <name evidence="5" type="ORF">SAC06_07125</name>
</gene>
<reference evidence="5" key="1">
    <citation type="submission" date="2023-11" db="EMBL/GenBank/DDBJ databases">
        <title>Scrofimicrobium hongkongense sp. nov., isolated from a patient with peritonitis.</title>
        <authorList>
            <person name="Lao H.Y."/>
            <person name="Wong A.Y.P."/>
            <person name="Ng T.L."/>
            <person name="Wong R.Y.L."/>
            <person name="Yau M.C.Y."/>
            <person name="Lam J.Y.W."/>
            <person name="Siu G.K.H."/>
        </authorList>
    </citation>
    <scope>NUCLEOTIDE SEQUENCE</scope>
    <source>
        <strain evidence="5">R131</strain>
    </source>
</reference>
<evidence type="ECO:0000256" key="1">
    <source>
        <dbReference type="ARBA" id="ARBA00005417"/>
    </source>
</evidence>
<dbReference type="GO" id="GO:0022857">
    <property type="term" value="F:transmembrane transporter activity"/>
    <property type="evidence" value="ECO:0007669"/>
    <property type="project" value="TreeGrafter"/>
</dbReference>
<dbReference type="GO" id="GO:0005886">
    <property type="term" value="C:plasma membrane"/>
    <property type="evidence" value="ECO:0007669"/>
    <property type="project" value="TreeGrafter"/>
</dbReference>
<dbReference type="InterPro" id="IPR003593">
    <property type="entry name" value="AAA+_ATPase"/>
</dbReference>